<protein>
    <submittedName>
        <fullName evidence="2">Uncharacterized protein</fullName>
    </submittedName>
</protein>
<evidence type="ECO:0000256" key="1">
    <source>
        <dbReference type="SAM" id="Phobius"/>
    </source>
</evidence>
<comment type="caution">
    <text evidence="2">The sequence shown here is derived from an EMBL/GenBank/DDBJ whole genome shotgun (WGS) entry which is preliminary data.</text>
</comment>
<reference evidence="2" key="2">
    <citation type="submission" date="2022-01" db="EMBL/GenBank/DDBJ databases">
        <authorList>
            <person name="Yamashiro T."/>
            <person name="Shiraishi A."/>
            <person name="Satake H."/>
            <person name="Nakayama K."/>
        </authorList>
    </citation>
    <scope>NUCLEOTIDE SEQUENCE</scope>
</reference>
<feature type="transmembrane region" description="Helical" evidence="1">
    <location>
        <begin position="194"/>
        <end position="213"/>
    </location>
</feature>
<keyword evidence="1" id="KW-1133">Transmembrane helix</keyword>
<name>A0ABQ5CWE7_9ASTR</name>
<keyword evidence="1" id="KW-0812">Transmembrane</keyword>
<gene>
    <name evidence="2" type="ORF">Tco_0911077</name>
</gene>
<organism evidence="2 3">
    <name type="scientific">Tanacetum coccineum</name>
    <dbReference type="NCBI Taxonomy" id="301880"/>
    <lineage>
        <taxon>Eukaryota</taxon>
        <taxon>Viridiplantae</taxon>
        <taxon>Streptophyta</taxon>
        <taxon>Embryophyta</taxon>
        <taxon>Tracheophyta</taxon>
        <taxon>Spermatophyta</taxon>
        <taxon>Magnoliopsida</taxon>
        <taxon>eudicotyledons</taxon>
        <taxon>Gunneridae</taxon>
        <taxon>Pentapetalae</taxon>
        <taxon>asterids</taxon>
        <taxon>campanulids</taxon>
        <taxon>Asterales</taxon>
        <taxon>Asteraceae</taxon>
        <taxon>Asteroideae</taxon>
        <taxon>Anthemideae</taxon>
        <taxon>Anthemidinae</taxon>
        <taxon>Tanacetum</taxon>
    </lineage>
</organism>
<dbReference type="EMBL" id="BQNB010014654">
    <property type="protein sequence ID" value="GJT30802.1"/>
    <property type="molecule type" value="Genomic_DNA"/>
</dbReference>
<keyword evidence="1" id="KW-0472">Membrane</keyword>
<accession>A0ABQ5CWE7</accession>
<evidence type="ECO:0000313" key="2">
    <source>
        <dbReference type="EMBL" id="GJT30802.1"/>
    </source>
</evidence>
<evidence type="ECO:0000313" key="3">
    <source>
        <dbReference type="Proteomes" id="UP001151760"/>
    </source>
</evidence>
<keyword evidence="3" id="KW-1185">Reference proteome</keyword>
<reference evidence="2" key="1">
    <citation type="journal article" date="2022" name="Int. J. Mol. Sci.">
        <title>Draft Genome of Tanacetum Coccineum: Genomic Comparison of Closely Related Tanacetum-Family Plants.</title>
        <authorList>
            <person name="Yamashiro T."/>
            <person name="Shiraishi A."/>
            <person name="Nakayama K."/>
            <person name="Satake H."/>
        </authorList>
    </citation>
    <scope>NUCLEOTIDE SEQUENCE</scope>
</reference>
<proteinExistence type="predicted"/>
<sequence>MDIFIHPNRKPVSLIVYRNNDPRNVHVHREFKFGDFGLSEWDELNAIIPTKRNKCLKDMMTSLRNKYKRLKKVPEGLGLDESLPLLEQDPSLRIRKRKAMELKHETYIAGLHCHRELPKGVKFVNNLVIKQHGLFFINAFGEEAFQRVDDVYKVETETLLVYKVMASNVKTDEKLRFNMLISEMINKNHDKGRILSKLMCSPFILYVFEIFLIDDRNL</sequence>
<dbReference type="Proteomes" id="UP001151760">
    <property type="component" value="Unassembled WGS sequence"/>
</dbReference>